<accession>A0A520MDJ7</accession>
<dbReference type="Gene3D" id="3.30.530.20">
    <property type="match status" value="1"/>
</dbReference>
<reference evidence="4 5" key="1">
    <citation type="submission" date="2019-02" db="EMBL/GenBank/DDBJ databases">
        <title>Prokaryotic population dynamics and viral predation in marine succession experiment using metagenomics: the confinement effect.</title>
        <authorList>
            <person name="Haro-Moreno J.M."/>
            <person name="Rodriguez-Valera F."/>
            <person name="Lopez-Perez M."/>
        </authorList>
    </citation>
    <scope>NUCLEOTIDE SEQUENCE [LARGE SCALE GENOMIC DNA]</scope>
    <source>
        <strain evidence="4">MED-G163</strain>
    </source>
</reference>
<dbReference type="EMBL" id="SHBI01000040">
    <property type="protein sequence ID" value="RZO19302.1"/>
    <property type="molecule type" value="Genomic_DNA"/>
</dbReference>
<evidence type="ECO:0000313" key="4">
    <source>
        <dbReference type="EMBL" id="RZO19302.1"/>
    </source>
</evidence>
<dbReference type="PANTHER" id="PTHR12901">
    <property type="entry name" value="SPERM PROTEIN HOMOLOG"/>
    <property type="match status" value="1"/>
</dbReference>
<name>A0A520MDJ7_9GAMM</name>
<dbReference type="Proteomes" id="UP000315782">
    <property type="component" value="Unassembled WGS sequence"/>
</dbReference>
<organism evidence="4 5">
    <name type="scientific">SAR86 cluster bacterium</name>
    <dbReference type="NCBI Taxonomy" id="2030880"/>
    <lineage>
        <taxon>Bacteria</taxon>
        <taxon>Pseudomonadati</taxon>
        <taxon>Pseudomonadota</taxon>
        <taxon>Gammaproteobacteria</taxon>
        <taxon>SAR86 cluster</taxon>
    </lineage>
</organism>
<evidence type="ECO:0000259" key="3">
    <source>
        <dbReference type="Pfam" id="PF03364"/>
    </source>
</evidence>
<dbReference type="GO" id="GO:0045333">
    <property type="term" value="P:cellular respiration"/>
    <property type="evidence" value="ECO:0007669"/>
    <property type="project" value="InterPro"/>
</dbReference>
<keyword evidence="2" id="KW-1277">Toxin-antitoxin system</keyword>
<dbReference type="PANTHER" id="PTHR12901:SF10">
    <property type="entry name" value="COENZYME Q-BINDING PROTEIN COQ10, MITOCHONDRIAL"/>
    <property type="match status" value="1"/>
</dbReference>
<dbReference type="InterPro" id="IPR023393">
    <property type="entry name" value="START-like_dom_sf"/>
</dbReference>
<gene>
    <name evidence="4" type="ORF">EVA96_03900</name>
</gene>
<evidence type="ECO:0000256" key="2">
    <source>
        <dbReference type="ARBA" id="ARBA00022649"/>
    </source>
</evidence>
<dbReference type="AlphaFoldDB" id="A0A520MDJ7"/>
<evidence type="ECO:0000313" key="5">
    <source>
        <dbReference type="Proteomes" id="UP000315782"/>
    </source>
</evidence>
<comment type="caution">
    <text evidence="4">The sequence shown here is derived from an EMBL/GenBank/DDBJ whole genome shotgun (WGS) entry which is preliminary data.</text>
</comment>
<dbReference type="SUPFAM" id="SSF55961">
    <property type="entry name" value="Bet v1-like"/>
    <property type="match status" value="1"/>
</dbReference>
<sequence length="139" mass="16117">MDKEIKFSKVLNVSQKKAFEVVSNFEKYKEFIPGCKNSSLIERKHSVEVGCLEFNILGKEYYIESKNILSEDSIEINQIKGPFENFKGTWMVKKENDDSCKIDFHASFRLPFLLNALTPQPLIDKFSNVVIDSFIKRVI</sequence>
<protein>
    <recommendedName>
        <fullName evidence="3">Coenzyme Q-binding protein COQ10 START domain-containing protein</fullName>
    </recommendedName>
</protein>
<proteinExistence type="inferred from homology"/>
<feature type="domain" description="Coenzyme Q-binding protein COQ10 START" evidence="3">
    <location>
        <begin position="12"/>
        <end position="133"/>
    </location>
</feature>
<dbReference type="InterPro" id="IPR044996">
    <property type="entry name" value="COQ10-like"/>
</dbReference>
<comment type="similarity">
    <text evidence="1">Belongs to the ribosome association toxin RatA family.</text>
</comment>
<dbReference type="GO" id="GO:0048039">
    <property type="term" value="F:ubiquinone binding"/>
    <property type="evidence" value="ECO:0007669"/>
    <property type="project" value="InterPro"/>
</dbReference>
<evidence type="ECO:0000256" key="1">
    <source>
        <dbReference type="ARBA" id="ARBA00008918"/>
    </source>
</evidence>
<dbReference type="Pfam" id="PF03364">
    <property type="entry name" value="Polyketide_cyc"/>
    <property type="match status" value="1"/>
</dbReference>
<dbReference type="InterPro" id="IPR005031">
    <property type="entry name" value="COQ10_START"/>
</dbReference>